<reference evidence="2 3" key="1">
    <citation type="submission" date="2016-10" db="EMBL/GenBank/DDBJ databases">
        <authorList>
            <person name="de Groot N.N."/>
        </authorList>
    </citation>
    <scope>NUCLEOTIDE SEQUENCE [LARGE SCALE GENOMIC DNA]</scope>
    <source>
        <strain evidence="2 3">CGMCC 1.8712</strain>
    </source>
</reference>
<sequence>MPATRRELVAALGVALGSAGCVSTPSRRSDGATATSPATSSTESRQVSMGTTVTVSGTSVTVENPRVRKAVVTPGMAHTRVVANAGQFVVVDIAVDGATPDQPFDREFRSAVDGETRDGSDPLPTTDAGGYAFALPATRHDRGAIQWATDETDVYWTLPRAVLGSLAVEPIFSVTAFRVPHRDGERVLELTVANEGERDGHFAARASFDGYSGGSIVEFPVPAGESETYTGRPGDVLLYFENHGGETLTVEYPADEGLRSIERTVSSSATEE</sequence>
<proteinExistence type="predicted"/>
<evidence type="ECO:0000313" key="3">
    <source>
        <dbReference type="Proteomes" id="UP000236755"/>
    </source>
</evidence>
<feature type="region of interest" description="Disordered" evidence="1">
    <location>
        <begin position="20"/>
        <end position="54"/>
    </location>
</feature>
<dbReference type="PROSITE" id="PS51257">
    <property type="entry name" value="PROKAR_LIPOPROTEIN"/>
    <property type="match status" value="1"/>
</dbReference>
<feature type="compositionally biased region" description="Low complexity" evidence="1">
    <location>
        <begin position="32"/>
        <end position="54"/>
    </location>
</feature>
<dbReference type="Proteomes" id="UP000236755">
    <property type="component" value="Unassembled WGS sequence"/>
</dbReference>
<dbReference type="STRING" id="555874.SAMN04488065_1996"/>
<keyword evidence="3" id="KW-1185">Reference proteome</keyword>
<evidence type="ECO:0000256" key="1">
    <source>
        <dbReference type="SAM" id="MobiDB-lite"/>
    </source>
</evidence>
<dbReference type="RefSeq" id="WP_092634444.1">
    <property type="nucleotide sequence ID" value="NZ_FNQT01000002.1"/>
</dbReference>
<evidence type="ECO:0000313" key="2">
    <source>
        <dbReference type="EMBL" id="SEA12993.1"/>
    </source>
</evidence>
<dbReference type="OrthoDB" id="348257at2157"/>
<protein>
    <submittedName>
        <fullName evidence="2">Uncharacterized protein</fullName>
    </submittedName>
</protein>
<dbReference type="EMBL" id="FNQT01000002">
    <property type="protein sequence ID" value="SEA12993.1"/>
    <property type="molecule type" value="Genomic_DNA"/>
</dbReference>
<gene>
    <name evidence="2" type="ORF">SAMN04488065_1996</name>
</gene>
<organism evidence="2 3">
    <name type="scientific">Haloplanus vescus</name>
    <dbReference type="NCBI Taxonomy" id="555874"/>
    <lineage>
        <taxon>Archaea</taxon>
        <taxon>Methanobacteriati</taxon>
        <taxon>Methanobacteriota</taxon>
        <taxon>Stenosarchaea group</taxon>
        <taxon>Halobacteria</taxon>
        <taxon>Halobacteriales</taxon>
        <taxon>Haloferacaceae</taxon>
        <taxon>Haloplanus</taxon>
    </lineage>
</organism>
<dbReference type="AlphaFoldDB" id="A0A1H3YNC0"/>
<name>A0A1H3YNC0_9EURY</name>
<accession>A0A1H3YNC0</accession>